<evidence type="ECO:0000313" key="2">
    <source>
        <dbReference type="Proteomes" id="UP001281147"/>
    </source>
</evidence>
<gene>
    <name evidence="1" type="ORF">LTR37_003896</name>
</gene>
<dbReference type="Proteomes" id="UP001281147">
    <property type="component" value="Unassembled WGS sequence"/>
</dbReference>
<dbReference type="EMBL" id="JAUTXU010000023">
    <property type="protein sequence ID" value="KAK3720073.1"/>
    <property type="molecule type" value="Genomic_DNA"/>
</dbReference>
<accession>A0ACC3NQ12</accession>
<keyword evidence="2" id="KW-1185">Reference proteome</keyword>
<reference evidence="1" key="1">
    <citation type="submission" date="2023-07" db="EMBL/GenBank/DDBJ databases">
        <title>Black Yeasts Isolated from many extreme environments.</title>
        <authorList>
            <person name="Coleine C."/>
            <person name="Stajich J.E."/>
            <person name="Selbmann L."/>
        </authorList>
    </citation>
    <scope>NUCLEOTIDE SEQUENCE</scope>
    <source>
        <strain evidence="1">CCFEE 5714</strain>
    </source>
</reference>
<name>A0ACC3NQ12_9PEZI</name>
<organism evidence="1 2">
    <name type="scientific">Vermiconidia calcicola</name>
    <dbReference type="NCBI Taxonomy" id="1690605"/>
    <lineage>
        <taxon>Eukaryota</taxon>
        <taxon>Fungi</taxon>
        <taxon>Dikarya</taxon>
        <taxon>Ascomycota</taxon>
        <taxon>Pezizomycotina</taxon>
        <taxon>Dothideomycetes</taxon>
        <taxon>Dothideomycetidae</taxon>
        <taxon>Mycosphaerellales</taxon>
        <taxon>Extremaceae</taxon>
        <taxon>Vermiconidia</taxon>
    </lineage>
</organism>
<comment type="caution">
    <text evidence="1">The sequence shown here is derived from an EMBL/GenBank/DDBJ whole genome shotgun (WGS) entry which is preliminary data.</text>
</comment>
<protein>
    <submittedName>
        <fullName evidence="1">Uncharacterized protein</fullName>
    </submittedName>
</protein>
<proteinExistence type="predicted"/>
<evidence type="ECO:0000313" key="1">
    <source>
        <dbReference type="EMBL" id="KAK3720073.1"/>
    </source>
</evidence>
<sequence length="175" mass="19470">MDLAEAFTSPAEAAFAFMVSMLVYATSVPSYIKTWLDELCEALPKFLSSLPDVLALFALFGLGGLVSVAKLVVYIINPFLYLIILKVLFDWEVSRISQAVVGMGPSSQPQIVWSRVTVPEREGWSIGITIIALPLGWIVQWAVWMTLWMCAKVMKLRACRPGRLRQSESVGGEER</sequence>